<gene>
    <name evidence="10" type="primary">LOC117235385</name>
</gene>
<dbReference type="KEGG" id="bvk:117235385"/>
<keyword evidence="5 7" id="KW-1133">Transmembrane helix</keyword>
<keyword evidence="4" id="KW-0813">Transport</keyword>
<evidence type="ECO:0000256" key="6">
    <source>
        <dbReference type="ARBA" id="ARBA00023136"/>
    </source>
</evidence>
<dbReference type="GO" id="GO:0000149">
    <property type="term" value="F:SNARE binding"/>
    <property type="evidence" value="ECO:0007669"/>
    <property type="project" value="TreeGrafter"/>
</dbReference>
<dbReference type="RefSeq" id="XP_033353246.1">
    <property type="nucleotide sequence ID" value="XM_033497355.1"/>
</dbReference>
<evidence type="ECO:0000256" key="1">
    <source>
        <dbReference type="ARBA" id="ARBA00004211"/>
    </source>
</evidence>
<evidence type="ECO:0000259" key="8">
    <source>
        <dbReference type="PROSITE" id="PS50192"/>
    </source>
</evidence>
<dbReference type="SUPFAM" id="SSF47661">
    <property type="entry name" value="t-snare proteins"/>
    <property type="match status" value="1"/>
</dbReference>
<name>A0A6J3KLY8_9HYME</name>
<evidence type="ECO:0000256" key="7">
    <source>
        <dbReference type="SAM" id="Phobius"/>
    </source>
</evidence>
<feature type="domain" description="T-SNARE coiled-coil homology" evidence="8">
    <location>
        <begin position="202"/>
        <end position="264"/>
    </location>
</feature>
<dbReference type="GO" id="GO:0031201">
    <property type="term" value="C:SNARE complex"/>
    <property type="evidence" value="ECO:0007669"/>
    <property type="project" value="TreeGrafter"/>
</dbReference>
<keyword evidence="4" id="KW-0532">Neurotransmitter transport</keyword>
<comment type="similarity">
    <text evidence="2">Belongs to the syntaxin family.</text>
</comment>
<dbReference type="InterPro" id="IPR010989">
    <property type="entry name" value="SNARE"/>
</dbReference>
<dbReference type="SMART" id="SM00503">
    <property type="entry name" value="SynN"/>
    <property type="match status" value="1"/>
</dbReference>
<dbReference type="Pfam" id="PF00804">
    <property type="entry name" value="Syntaxin"/>
    <property type="match status" value="1"/>
</dbReference>
<keyword evidence="6 7" id="KW-0472">Membrane</keyword>
<proteinExistence type="inferred from homology"/>
<comment type="subcellular location">
    <subcellularLocation>
        <location evidence="1">Membrane</location>
        <topology evidence="1">Single-pass type IV membrane protein</topology>
    </subcellularLocation>
</comment>
<dbReference type="InterPro" id="IPR006011">
    <property type="entry name" value="Syntaxin_N"/>
</dbReference>
<reference evidence="10" key="1">
    <citation type="submission" date="2025-08" db="UniProtKB">
        <authorList>
            <consortium name="RefSeq"/>
        </authorList>
    </citation>
    <scope>IDENTIFICATION</scope>
    <source>
        <tissue evidence="10">Muscle</tissue>
    </source>
</reference>
<dbReference type="GO" id="GO:0006886">
    <property type="term" value="P:intracellular protein transport"/>
    <property type="evidence" value="ECO:0007669"/>
    <property type="project" value="TreeGrafter"/>
</dbReference>
<dbReference type="GO" id="GO:0012505">
    <property type="term" value="C:endomembrane system"/>
    <property type="evidence" value="ECO:0007669"/>
    <property type="project" value="TreeGrafter"/>
</dbReference>
<evidence type="ECO:0000313" key="9">
    <source>
        <dbReference type="Proteomes" id="UP000504631"/>
    </source>
</evidence>
<dbReference type="GO" id="GO:0005484">
    <property type="term" value="F:SNAP receptor activity"/>
    <property type="evidence" value="ECO:0007669"/>
    <property type="project" value="TreeGrafter"/>
</dbReference>
<dbReference type="PANTHER" id="PTHR19957">
    <property type="entry name" value="SYNTAXIN"/>
    <property type="match status" value="1"/>
</dbReference>
<dbReference type="GO" id="GO:0006906">
    <property type="term" value="P:vesicle fusion"/>
    <property type="evidence" value="ECO:0007669"/>
    <property type="project" value="TreeGrafter"/>
</dbReference>
<keyword evidence="3 7" id="KW-0812">Transmembrane</keyword>
<dbReference type="CDD" id="cd15848">
    <property type="entry name" value="SNARE_syntaxin1-like"/>
    <property type="match status" value="1"/>
</dbReference>
<dbReference type="InterPro" id="IPR000727">
    <property type="entry name" value="T_SNARE_dom"/>
</dbReference>
<evidence type="ECO:0000256" key="2">
    <source>
        <dbReference type="ARBA" id="ARBA00009063"/>
    </source>
</evidence>
<dbReference type="PROSITE" id="PS50192">
    <property type="entry name" value="T_SNARE"/>
    <property type="match status" value="1"/>
</dbReference>
<evidence type="ECO:0000256" key="4">
    <source>
        <dbReference type="ARBA" id="ARBA00022775"/>
    </source>
</evidence>
<sequence length="296" mass="34814">MVRDRMPELRAYQNSSTMFGKGFLQDVRIQMSQNKKLKEVLDQVEEVRDLIQLIAANTAIVKDLHNNVLSYTNKDMQKELESRMYTISQTSFRIQRKLREMGKEITRLDDLTLTSAREGPIHLRIKVIQHTTMIKLFSEIMEDYNISMIRYHEKCRLLLHQQKMLIRKHITSEELEKLLDAQGNNLFVDNILEDSRIARQQLSDIQSRHNDIVKIEKSIGEVRDMFTEMAFLIERQGEQINSVEYFAGRAADDVDTGRIDLKKAEERSQRHRKRKIKLAIIISTIIIILLMIIIFL</sequence>
<dbReference type="GO" id="GO:0005886">
    <property type="term" value="C:plasma membrane"/>
    <property type="evidence" value="ECO:0007669"/>
    <property type="project" value="TreeGrafter"/>
</dbReference>
<evidence type="ECO:0000256" key="5">
    <source>
        <dbReference type="ARBA" id="ARBA00022989"/>
    </source>
</evidence>
<dbReference type="GO" id="GO:0006836">
    <property type="term" value="P:neurotransmitter transport"/>
    <property type="evidence" value="ECO:0007669"/>
    <property type="project" value="UniProtKB-KW"/>
</dbReference>
<organism evidence="9 10">
    <name type="scientific">Bombus vosnesenskii</name>
    <dbReference type="NCBI Taxonomy" id="207650"/>
    <lineage>
        <taxon>Eukaryota</taxon>
        <taxon>Metazoa</taxon>
        <taxon>Ecdysozoa</taxon>
        <taxon>Arthropoda</taxon>
        <taxon>Hexapoda</taxon>
        <taxon>Insecta</taxon>
        <taxon>Pterygota</taxon>
        <taxon>Neoptera</taxon>
        <taxon>Endopterygota</taxon>
        <taxon>Hymenoptera</taxon>
        <taxon>Apocrita</taxon>
        <taxon>Aculeata</taxon>
        <taxon>Apoidea</taxon>
        <taxon>Anthophila</taxon>
        <taxon>Apidae</taxon>
        <taxon>Bombus</taxon>
        <taxon>Pyrobombus</taxon>
    </lineage>
</organism>
<dbReference type="Proteomes" id="UP000504631">
    <property type="component" value="Unplaced"/>
</dbReference>
<accession>A0A6J3KLY8</accession>
<dbReference type="Gene3D" id="1.20.58.70">
    <property type="match status" value="1"/>
</dbReference>
<dbReference type="GO" id="GO:0006887">
    <property type="term" value="P:exocytosis"/>
    <property type="evidence" value="ECO:0007669"/>
    <property type="project" value="TreeGrafter"/>
</dbReference>
<dbReference type="GO" id="GO:0048278">
    <property type="term" value="P:vesicle docking"/>
    <property type="evidence" value="ECO:0007669"/>
    <property type="project" value="TreeGrafter"/>
</dbReference>
<keyword evidence="9" id="KW-1185">Reference proteome</keyword>
<dbReference type="GeneID" id="117235385"/>
<protein>
    <submittedName>
        <fullName evidence="10">Syntaxin-like</fullName>
    </submittedName>
</protein>
<evidence type="ECO:0000313" key="10">
    <source>
        <dbReference type="RefSeq" id="XP_033353246.1"/>
    </source>
</evidence>
<feature type="transmembrane region" description="Helical" evidence="7">
    <location>
        <begin position="276"/>
        <end position="295"/>
    </location>
</feature>
<dbReference type="Gene3D" id="1.20.5.110">
    <property type="match status" value="1"/>
</dbReference>
<dbReference type="SMART" id="SM00397">
    <property type="entry name" value="t_SNARE"/>
    <property type="match status" value="1"/>
</dbReference>
<dbReference type="InterPro" id="IPR045242">
    <property type="entry name" value="Syntaxin"/>
</dbReference>
<dbReference type="AlphaFoldDB" id="A0A6J3KLY8"/>
<evidence type="ECO:0000256" key="3">
    <source>
        <dbReference type="ARBA" id="ARBA00022692"/>
    </source>
</evidence>
<dbReference type="PANTHER" id="PTHR19957:SF307">
    <property type="entry name" value="PROTEIN SSO1-RELATED"/>
    <property type="match status" value="1"/>
</dbReference>